<dbReference type="Proteomes" id="UP000323866">
    <property type="component" value="Unassembled WGS sequence"/>
</dbReference>
<evidence type="ECO:0000256" key="5">
    <source>
        <dbReference type="ARBA" id="ARBA00023136"/>
    </source>
</evidence>
<proteinExistence type="predicted"/>
<feature type="transmembrane region" description="Helical" evidence="6">
    <location>
        <begin position="425"/>
        <end position="446"/>
    </location>
</feature>
<feature type="transmembrane region" description="Helical" evidence="6">
    <location>
        <begin position="249"/>
        <end position="272"/>
    </location>
</feature>
<keyword evidence="2" id="KW-1003">Cell membrane</keyword>
<evidence type="ECO:0000256" key="2">
    <source>
        <dbReference type="ARBA" id="ARBA00022475"/>
    </source>
</evidence>
<dbReference type="RefSeq" id="WP_149098559.1">
    <property type="nucleotide sequence ID" value="NZ_BMMG01000003.1"/>
</dbReference>
<feature type="transmembrane region" description="Helical" evidence="6">
    <location>
        <begin position="122"/>
        <end position="142"/>
    </location>
</feature>
<feature type="transmembrane region" description="Helical" evidence="6">
    <location>
        <begin position="154"/>
        <end position="174"/>
    </location>
</feature>
<protein>
    <submittedName>
        <fullName evidence="8">Lipopolysaccharide biosynthesis protein</fullName>
    </submittedName>
    <submittedName>
        <fullName evidence="7">Oligosaccharide flippase family protein</fullName>
    </submittedName>
</protein>
<dbReference type="InterPro" id="IPR050833">
    <property type="entry name" value="Poly_Biosynth_Transport"/>
</dbReference>
<evidence type="ECO:0000313" key="7">
    <source>
        <dbReference type="EMBL" id="KAA6434616.1"/>
    </source>
</evidence>
<dbReference type="AlphaFoldDB" id="A0A5M8QIJ9"/>
<reference evidence="7 9" key="2">
    <citation type="submission" date="2019-09" db="EMBL/GenBank/DDBJ databases">
        <title>A bacterium isolated from glacier soil.</title>
        <authorList>
            <person name="Liu Q."/>
        </authorList>
    </citation>
    <scope>NUCLEOTIDE SEQUENCE [LARGE SCALE GENOMIC DNA]</scope>
    <source>
        <strain evidence="7 9">MDT1-10-3</strain>
    </source>
</reference>
<feature type="transmembrane region" description="Helical" evidence="6">
    <location>
        <begin position="12"/>
        <end position="34"/>
    </location>
</feature>
<keyword evidence="4 6" id="KW-1133">Transmembrane helix</keyword>
<dbReference type="EMBL" id="JBGOGF010000002">
    <property type="protein sequence ID" value="MFA1770542.1"/>
    <property type="molecule type" value="Genomic_DNA"/>
</dbReference>
<name>A0A5M8QIJ9_9BACT</name>
<accession>A0A5M8QIJ9</accession>
<keyword evidence="10" id="KW-1185">Reference proteome</keyword>
<evidence type="ECO:0000256" key="6">
    <source>
        <dbReference type="SAM" id="Phobius"/>
    </source>
</evidence>
<dbReference type="PANTHER" id="PTHR30250:SF11">
    <property type="entry name" value="O-ANTIGEN TRANSPORTER-RELATED"/>
    <property type="match status" value="1"/>
</dbReference>
<evidence type="ECO:0000256" key="4">
    <source>
        <dbReference type="ARBA" id="ARBA00022989"/>
    </source>
</evidence>
<evidence type="ECO:0000256" key="3">
    <source>
        <dbReference type="ARBA" id="ARBA00022692"/>
    </source>
</evidence>
<feature type="transmembrane region" description="Helical" evidence="6">
    <location>
        <begin position="82"/>
        <end position="102"/>
    </location>
</feature>
<feature type="transmembrane region" description="Helical" evidence="6">
    <location>
        <begin position="452"/>
        <end position="476"/>
    </location>
</feature>
<dbReference type="InterPro" id="IPR002797">
    <property type="entry name" value="Polysacc_synth"/>
</dbReference>
<dbReference type="Proteomes" id="UP001570846">
    <property type="component" value="Unassembled WGS sequence"/>
</dbReference>
<organism evidence="7 9">
    <name type="scientific">Rufibacter glacialis</name>
    <dbReference type="NCBI Taxonomy" id="1259555"/>
    <lineage>
        <taxon>Bacteria</taxon>
        <taxon>Pseudomonadati</taxon>
        <taxon>Bacteroidota</taxon>
        <taxon>Cytophagia</taxon>
        <taxon>Cytophagales</taxon>
        <taxon>Hymenobacteraceae</taxon>
        <taxon>Rufibacter</taxon>
    </lineage>
</organism>
<sequence>MDVIRKQGFLNTIISYAGMVIGYVNLVLLFPVLIPDADELGLTRFLVSVAAIYSQFAALGFTNISAKYFPYFRDRDKKHHGFLFLMLAIPLLGFAVVTGLFVLLKPAVVDYFGKNSPLAVEYYYYIIPLSFFTLLFILLDAYLRSLYKTVVQSFLKDFLERILMLAAVLCYAWGWVDFQWFLVIFIGANSAISLISIVYLLWLRQFFVTPGRGMFQVVRMKEVVQYGLYSFMGNVSSSIISFIDQAMIAHYLGLDGVAYYTTGYFITSAIMVPSRGLNKIASPQVADFFKSGNMAGLAKLYKNMTRVNMVVGFLLFLGIWCNVDNIFALMPKDFSQGRYVILFMGLSRLFDLATGINGMILLTSNKYRYDLYFNLLMMALVVYTNYLLIPPYGISGAAFASMVVFIIYNFFRVMVVAKFFKMQPFGWDSLLIVLISGLAFGASWLLPQLPYLLLDIAVRSILITVVYGGLIVALKVSPEVNNGIRKTLLRFGFAK</sequence>
<keyword evidence="3 6" id="KW-0812">Transmembrane</keyword>
<feature type="transmembrane region" description="Helical" evidence="6">
    <location>
        <begin position="223"/>
        <end position="243"/>
    </location>
</feature>
<dbReference type="GO" id="GO:0005886">
    <property type="term" value="C:plasma membrane"/>
    <property type="evidence" value="ECO:0007669"/>
    <property type="project" value="UniProtKB-SubCell"/>
</dbReference>
<dbReference type="EMBL" id="VKKZ01000020">
    <property type="protein sequence ID" value="KAA6434616.1"/>
    <property type="molecule type" value="Genomic_DNA"/>
</dbReference>
<evidence type="ECO:0000256" key="1">
    <source>
        <dbReference type="ARBA" id="ARBA00004651"/>
    </source>
</evidence>
<evidence type="ECO:0000313" key="8">
    <source>
        <dbReference type="EMBL" id="MFA1770542.1"/>
    </source>
</evidence>
<evidence type="ECO:0000313" key="9">
    <source>
        <dbReference type="Proteomes" id="UP000323866"/>
    </source>
</evidence>
<evidence type="ECO:0000313" key="10">
    <source>
        <dbReference type="Proteomes" id="UP001570846"/>
    </source>
</evidence>
<keyword evidence="5 6" id="KW-0472">Membrane</keyword>
<feature type="transmembrane region" description="Helical" evidence="6">
    <location>
        <begin position="40"/>
        <end position="61"/>
    </location>
</feature>
<comment type="subcellular location">
    <subcellularLocation>
        <location evidence="1">Cell membrane</location>
        <topology evidence="1">Multi-pass membrane protein</topology>
    </subcellularLocation>
</comment>
<reference evidence="8 10" key="3">
    <citation type="submission" date="2024-08" db="EMBL/GenBank/DDBJ databases">
        <authorList>
            <person name="Wei W."/>
        </authorList>
    </citation>
    <scope>NUCLEOTIDE SEQUENCE [LARGE SCALE GENOMIC DNA]</scope>
    <source>
        <strain evidence="8 10">XU2</strain>
    </source>
</reference>
<feature type="transmembrane region" description="Helical" evidence="6">
    <location>
        <begin position="369"/>
        <end position="388"/>
    </location>
</feature>
<gene>
    <name evidence="8" type="ORF">ACD591_04505</name>
    <name evidence="7" type="ORF">FOE74_10565</name>
</gene>
<feature type="transmembrane region" description="Helical" evidence="6">
    <location>
        <begin position="339"/>
        <end position="362"/>
    </location>
</feature>
<dbReference type="OrthoDB" id="88014at2"/>
<feature type="transmembrane region" description="Helical" evidence="6">
    <location>
        <begin position="180"/>
        <end position="202"/>
    </location>
</feature>
<reference evidence="7 9" key="1">
    <citation type="submission" date="2019-07" db="EMBL/GenBank/DDBJ databases">
        <authorList>
            <person name="Qu J.-H."/>
        </authorList>
    </citation>
    <scope>NUCLEOTIDE SEQUENCE [LARGE SCALE GENOMIC DNA]</scope>
    <source>
        <strain evidence="7 9">MDT1-10-3</strain>
    </source>
</reference>
<comment type="caution">
    <text evidence="7">The sequence shown here is derived from an EMBL/GenBank/DDBJ whole genome shotgun (WGS) entry which is preliminary data.</text>
</comment>
<feature type="transmembrane region" description="Helical" evidence="6">
    <location>
        <begin position="307"/>
        <end position="327"/>
    </location>
</feature>
<dbReference type="PANTHER" id="PTHR30250">
    <property type="entry name" value="PST FAMILY PREDICTED COLANIC ACID TRANSPORTER"/>
    <property type="match status" value="1"/>
</dbReference>
<dbReference type="Pfam" id="PF01943">
    <property type="entry name" value="Polysacc_synt"/>
    <property type="match status" value="1"/>
</dbReference>
<feature type="transmembrane region" description="Helical" evidence="6">
    <location>
        <begin position="394"/>
        <end position="413"/>
    </location>
</feature>